<evidence type="ECO:0000313" key="11">
    <source>
        <dbReference type="EMBL" id="TFK23029.1"/>
    </source>
</evidence>
<evidence type="ECO:0000256" key="7">
    <source>
        <dbReference type="ARBA" id="ARBA00023004"/>
    </source>
</evidence>
<evidence type="ECO:0000256" key="1">
    <source>
        <dbReference type="ARBA" id="ARBA00001971"/>
    </source>
</evidence>
<proteinExistence type="inferred from homology"/>
<dbReference type="GO" id="GO:0016705">
    <property type="term" value="F:oxidoreductase activity, acting on paired donors, with incorporation or reduction of molecular oxygen"/>
    <property type="evidence" value="ECO:0007669"/>
    <property type="project" value="InterPro"/>
</dbReference>
<dbReference type="CDD" id="cd11065">
    <property type="entry name" value="CYP64-like"/>
    <property type="match status" value="1"/>
</dbReference>
<reference evidence="11 12" key="1">
    <citation type="journal article" date="2019" name="Nat. Ecol. Evol.">
        <title>Megaphylogeny resolves global patterns of mushroom evolution.</title>
        <authorList>
            <person name="Varga T."/>
            <person name="Krizsan K."/>
            <person name="Foldi C."/>
            <person name="Dima B."/>
            <person name="Sanchez-Garcia M."/>
            <person name="Sanchez-Ramirez S."/>
            <person name="Szollosi G.J."/>
            <person name="Szarkandi J.G."/>
            <person name="Papp V."/>
            <person name="Albert L."/>
            <person name="Andreopoulos W."/>
            <person name="Angelini C."/>
            <person name="Antonin V."/>
            <person name="Barry K.W."/>
            <person name="Bougher N.L."/>
            <person name="Buchanan P."/>
            <person name="Buyck B."/>
            <person name="Bense V."/>
            <person name="Catcheside P."/>
            <person name="Chovatia M."/>
            <person name="Cooper J."/>
            <person name="Damon W."/>
            <person name="Desjardin D."/>
            <person name="Finy P."/>
            <person name="Geml J."/>
            <person name="Haridas S."/>
            <person name="Hughes K."/>
            <person name="Justo A."/>
            <person name="Karasinski D."/>
            <person name="Kautmanova I."/>
            <person name="Kiss B."/>
            <person name="Kocsube S."/>
            <person name="Kotiranta H."/>
            <person name="LaButti K.M."/>
            <person name="Lechner B.E."/>
            <person name="Liimatainen K."/>
            <person name="Lipzen A."/>
            <person name="Lukacs Z."/>
            <person name="Mihaltcheva S."/>
            <person name="Morgado L.N."/>
            <person name="Niskanen T."/>
            <person name="Noordeloos M.E."/>
            <person name="Ohm R.A."/>
            <person name="Ortiz-Santana B."/>
            <person name="Ovrebo C."/>
            <person name="Racz N."/>
            <person name="Riley R."/>
            <person name="Savchenko A."/>
            <person name="Shiryaev A."/>
            <person name="Soop K."/>
            <person name="Spirin V."/>
            <person name="Szebenyi C."/>
            <person name="Tomsovsky M."/>
            <person name="Tulloss R.E."/>
            <person name="Uehling J."/>
            <person name="Grigoriev I.V."/>
            <person name="Vagvolgyi C."/>
            <person name="Papp T."/>
            <person name="Martin F.M."/>
            <person name="Miettinen O."/>
            <person name="Hibbett D.S."/>
            <person name="Nagy L.G."/>
        </authorList>
    </citation>
    <scope>NUCLEOTIDE SEQUENCE [LARGE SCALE GENOMIC DNA]</scope>
    <source>
        <strain evidence="11 12">CBS 121175</strain>
    </source>
</reference>
<dbReference type="GO" id="GO:0005506">
    <property type="term" value="F:iron ion binding"/>
    <property type="evidence" value="ECO:0007669"/>
    <property type="project" value="InterPro"/>
</dbReference>
<dbReference type="InterPro" id="IPR036396">
    <property type="entry name" value="Cyt_P450_sf"/>
</dbReference>
<dbReference type="PRINTS" id="PR00463">
    <property type="entry name" value="EP450I"/>
</dbReference>
<evidence type="ECO:0000313" key="12">
    <source>
        <dbReference type="Proteomes" id="UP000307440"/>
    </source>
</evidence>
<name>A0A5C3KR14_COPMA</name>
<dbReference type="GO" id="GO:0004497">
    <property type="term" value="F:monooxygenase activity"/>
    <property type="evidence" value="ECO:0007669"/>
    <property type="project" value="UniProtKB-KW"/>
</dbReference>
<keyword evidence="8 10" id="KW-0503">Monooxygenase</keyword>
<dbReference type="GO" id="GO:0020037">
    <property type="term" value="F:heme binding"/>
    <property type="evidence" value="ECO:0007669"/>
    <property type="project" value="InterPro"/>
</dbReference>
<evidence type="ECO:0000256" key="9">
    <source>
        <dbReference type="PIRSR" id="PIRSR602401-1"/>
    </source>
</evidence>
<dbReference type="PANTHER" id="PTHR46300:SF7">
    <property type="entry name" value="P450, PUTATIVE (EUROFUNG)-RELATED"/>
    <property type="match status" value="1"/>
</dbReference>
<dbReference type="STRING" id="230819.A0A5C3KR14"/>
<dbReference type="PANTHER" id="PTHR46300">
    <property type="entry name" value="P450, PUTATIVE (EUROFUNG)-RELATED-RELATED"/>
    <property type="match status" value="1"/>
</dbReference>
<dbReference type="Pfam" id="PF00067">
    <property type="entry name" value="p450"/>
    <property type="match status" value="1"/>
</dbReference>
<organism evidence="11 12">
    <name type="scientific">Coprinopsis marcescibilis</name>
    <name type="common">Agaric fungus</name>
    <name type="synonym">Psathyrella marcescibilis</name>
    <dbReference type="NCBI Taxonomy" id="230819"/>
    <lineage>
        <taxon>Eukaryota</taxon>
        <taxon>Fungi</taxon>
        <taxon>Dikarya</taxon>
        <taxon>Basidiomycota</taxon>
        <taxon>Agaricomycotina</taxon>
        <taxon>Agaricomycetes</taxon>
        <taxon>Agaricomycetidae</taxon>
        <taxon>Agaricales</taxon>
        <taxon>Agaricineae</taxon>
        <taxon>Psathyrellaceae</taxon>
        <taxon>Coprinopsis</taxon>
    </lineage>
</organism>
<keyword evidence="4 9" id="KW-0349">Heme</keyword>
<dbReference type="InterPro" id="IPR050364">
    <property type="entry name" value="Cytochrome_P450_fung"/>
</dbReference>
<dbReference type="Proteomes" id="UP000307440">
    <property type="component" value="Unassembled WGS sequence"/>
</dbReference>
<dbReference type="AlphaFoldDB" id="A0A5C3KR14"/>
<feature type="binding site" description="axial binding residue" evidence="9">
    <location>
        <position position="452"/>
    </location>
    <ligand>
        <name>heme</name>
        <dbReference type="ChEBI" id="CHEBI:30413"/>
    </ligand>
    <ligandPart>
        <name>Fe</name>
        <dbReference type="ChEBI" id="CHEBI:18248"/>
    </ligandPart>
</feature>
<comment type="pathway">
    <text evidence="2">Secondary metabolite biosynthesis.</text>
</comment>
<accession>A0A5C3KR14</accession>
<sequence>MGLPDLQLSLPQVLAALGIPLAVLYTFTRLSRRRSELPLPPGPPKRFLLGNLLDIPKEFPYVTYTNWGKEYDSDILHVQAGKTSLIIINSFEAANALLEKRSLIYSSRKQSTLLGKLVGWGWIMSALPYGDHWRRSRSLFQRHFNTHKDAIHHPRQMRFVRGYLLPKLLEGSDRVDQIVRHMVGGLSLSVAYGIRIKRENDPYVHLGEAAVDGLVQAGTPGRYLVDSIPILRYIPSWFPGAGFQEEVRRWREFQEGLHEKPFHEALRLIEESEGAQSSFVATCLGNISETSPDKQYRHELIKDVAAVIFAAGVDTLAASVEAFFLAIASHPEVRRRAQAELDKVVGADRLPTIEDMEELPFITAIVKETLRWVLALPARVPHFLTEDDTYKGYHIPKNSIVVGNAWAMLRNEEDYPEPDTFKPERFLNADGSLNPNVRDPATAAFGFGRRMCPGKDYAFSIVWLAAASVLSSFDVVDVTDENGVTTDPGKIPFRTGIVRHPDHFRIKFKARSRTVEELIDGEEERFQG</sequence>
<evidence type="ECO:0000256" key="6">
    <source>
        <dbReference type="ARBA" id="ARBA00023002"/>
    </source>
</evidence>
<dbReference type="SUPFAM" id="SSF48264">
    <property type="entry name" value="Cytochrome P450"/>
    <property type="match status" value="1"/>
</dbReference>
<dbReference type="InterPro" id="IPR002401">
    <property type="entry name" value="Cyt_P450_E_grp-I"/>
</dbReference>
<keyword evidence="7 9" id="KW-0408">Iron</keyword>
<evidence type="ECO:0000256" key="10">
    <source>
        <dbReference type="RuleBase" id="RU000461"/>
    </source>
</evidence>
<dbReference type="OrthoDB" id="2789670at2759"/>
<comment type="cofactor">
    <cofactor evidence="1 9">
        <name>heme</name>
        <dbReference type="ChEBI" id="CHEBI:30413"/>
    </cofactor>
</comment>
<keyword evidence="6 10" id="KW-0560">Oxidoreductase</keyword>
<evidence type="ECO:0000256" key="3">
    <source>
        <dbReference type="ARBA" id="ARBA00010617"/>
    </source>
</evidence>
<dbReference type="InterPro" id="IPR017972">
    <property type="entry name" value="Cyt_P450_CS"/>
</dbReference>
<dbReference type="EMBL" id="ML210227">
    <property type="protein sequence ID" value="TFK23029.1"/>
    <property type="molecule type" value="Genomic_DNA"/>
</dbReference>
<protein>
    <submittedName>
        <fullName evidence="11">Cytochrome P450</fullName>
    </submittedName>
</protein>
<evidence type="ECO:0000256" key="8">
    <source>
        <dbReference type="ARBA" id="ARBA00023033"/>
    </source>
</evidence>
<evidence type="ECO:0000256" key="5">
    <source>
        <dbReference type="ARBA" id="ARBA00022723"/>
    </source>
</evidence>
<dbReference type="InterPro" id="IPR001128">
    <property type="entry name" value="Cyt_P450"/>
</dbReference>
<gene>
    <name evidence="11" type="ORF">FA15DRAFT_643307</name>
</gene>
<dbReference type="Gene3D" id="1.10.630.10">
    <property type="entry name" value="Cytochrome P450"/>
    <property type="match status" value="1"/>
</dbReference>
<keyword evidence="12" id="KW-1185">Reference proteome</keyword>
<evidence type="ECO:0000256" key="2">
    <source>
        <dbReference type="ARBA" id="ARBA00005179"/>
    </source>
</evidence>
<comment type="similarity">
    <text evidence="3 10">Belongs to the cytochrome P450 family.</text>
</comment>
<evidence type="ECO:0000256" key="4">
    <source>
        <dbReference type="ARBA" id="ARBA00022617"/>
    </source>
</evidence>
<dbReference type="PROSITE" id="PS00086">
    <property type="entry name" value="CYTOCHROME_P450"/>
    <property type="match status" value="1"/>
</dbReference>
<keyword evidence="5 9" id="KW-0479">Metal-binding</keyword>